<dbReference type="Proteomes" id="UP000634136">
    <property type="component" value="Unassembled WGS sequence"/>
</dbReference>
<keyword evidence="2" id="KW-1185">Reference proteome</keyword>
<gene>
    <name evidence="1" type="ORF">G2W53_015344</name>
</gene>
<proteinExistence type="predicted"/>
<organism evidence="1 2">
    <name type="scientific">Senna tora</name>
    <dbReference type="NCBI Taxonomy" id="362788"/>
    <lineage>
        <taxon>Eukaryota</taxon>
        <taxon>Viridiplantae</taxon>
        <taxon>Streptophyta</taxon>
        <taxon>Embryophyta</taxon>
        <taxon>Tracheophyta</taxon>
        <taxon>Spermatophyta</taxon>
        <taxon>Magnoliopsida</taxon>
        <taxon>eudicotyledons</taxon>
        <taxon>Gunneridae</taxon>
        <taxon>Pentapetalae</taxon>
        <taxon>rosids</taxon>
        <taxon>fabids</taxon>
        <taxon>Fabales</taxon>
        <taxon>Fabaceae</taxon>
        <taxon>Caesalpinioideae</taxon>
        <taxon>Cassia clade</taxon>
        <taxon>Senna</taxon>
    </lineage>
</organism>
<evidence type="ECO:0000313" key="2">
    <source>
        <dbReference type="Proteomes" id="UP000634136"/>
    </source>
</evidence>
<protein>
    <submittedName>
        <fullName evidence="1">Uncharacterized protein</fullName>
    </submittedName>
</protein>
<dbReference type="EMBL" id="JAAIUW010000005">
    <property type="protein sequence ID" value="KAF7833011.1"/>
    <property type="molecule type" value="Genomic_DNA"/>
</dbReference>
<name>A0A835C7X4_9FABA</name>
<reference evidence="1" key="1">
    <citation type="submission" date="2020-09" db="EMBL/GenBank/DDBJ databases">
        <title>Genome-Enabled Discovery of Anthraquinone Biosynthesis in Senna tora.</title>
        <authorList>
            <person name="Kang S.-H."/>
            <person name="Pandey R.P."/>
            <person name="Lee C.-M."/>
            <person name="Sim J.-S."/>
            <person name="Jeong J.-T."/>
            <person name="Choi B.-S."/>
            <person name="Jung M."/>
            <person name="Ginzburg D."/>
            <person name="Zhao K."/>
            <person name="Won S.Y."/>
            <person name="Oh T.-J."/>
            <person name="Yu Y."/>
            <person name="Kim N.-H."/>
            <person name="Lee O.R."/>
            <person name="Lee T.-H."/>
            <person name="Bashyal P."/>
            <person name="Kim T.-S."/>
            <person name="Lee W.-H."/>
            <person name="Kawkins C."/>
            <person name="Kim C.-K."/>
            <person name="Kim J.S."/>
            <person name="Ahn B.O."/>
            <person name="Rhee S.Y."/>
            <person name="Sohng J.K."/>
        </authorList>
    </citation>
    <scope>NUCLEOTIDE SEQUENCE</scope>
    <source>
        <tissue evidence="1">Leaf</tissue>
    </source>
</reference>
<sequence length="230" mass="26199">MDHMLTLRLSSSLQGGPWIQDLMGVMFAQLSRKKLVFFLEKMIFVMTDLSKLRHRIRPLPYKNGFLQVLIGKGLDFTFNFVNNESKLSNLAFDAKGESNVKSLSNGGNGFVINSRENKNVIRKKEIGYFDTLDGMGDFLGNEHIFRGFCPRYIGTSVFRDKRREKRLKPIDDNFGNYLVKGGTETTWSATFDLCGVGEFQNETDGCPNTLDKRRAEAINASKIPRLRMHP</sequence>
<accession>A0A835C7X4</accession>
<dbReference type="AlphaFoldDB" id="A0A835C7X4"/>
<comment type="caution">
    <text evidence="1">The sequence shown here is derived from an EMBL/GenBank/DDBJ whole genome shotgun (WGS) entry which is preliminary data.</text>
</comment>
<evidence type="ECO:0000313" key="1">
    <source>
        <dbReference type="EMBL" id="KAF7833011.1"/>
    </source>
</evidence>